<dbReference type="AlphaFoldDB" id="A0A3B3DJV1"/>
<dbReference type="Proteomes" id="UP000261560">
    <property type="component" value="Unplaced"/>
</dbReference>
<evidence type="ECO:0000313" key="1">
    <source>
        <dbReference type="Ensembl" id="ENSOMEP00000029675.1"/>
    </source>
</evidence>
<proteinExistence type="predicted"/>
<organism evidence="1 2">
    <name type="scientific">Oryzias melastigma</name>
    <name type="common">Marine medaka</name>
    <dbReference type="NCBI Taxonomy" id="30732"/>
    <lineage>
        <taxon>Eukaryota</taxon>
        <taxon>Metazoa</taxon>
        <taxon>Chordata</taxon>
        <taxon>Craniata</taxon>
        <taxon>Vertebrata</taxon>
        <taxon>Euteleostomi</taxon>
        <taxon>Actinopterygii</taxon>
        <taxon>Neopterygii</taxon>
        <taxon>Teleostei</taxon>
        <taxon>Neoteleostei</taxon>
        <taxon>Acanthomorphata</taxon>
        <taxon>Ovalentaria</taxon>
        <taxon>Atherinomorphae</taxon>
        <taxon>Beloniformes</taxon>
        <taxon>Adrianichthyidae</taxon>
        <taxon>Oryziinae</taxon>
        <taxon>Oryzias</taxon>
    </lineage>
</organism>
<keyword evidence="2" id="KW-1185">Reference proteome</keyword>
<reference evidence="1" key="1">
    <citation type="submission" date="2025-08" db="UniProtKB">
        <authorList>
            <consortium name="Ensembl"/>
        </authorList>
    </citation>
    <scope>IDENTIFICATION</scope>
</reference>
<evidence type="ECO:0000313" key="2">
    <source>
        <dbReference type="Proteomes" id="UP000261560"/>
    </source>
</evidence>
<dbReference type="PaxDb" id="30732-ENSOMEP00000029675"/>
<reference evidence="1" key="2">
    <citation type="submission" date="2025-09" db="UniProtKB">
        <authorList>
            <consortium name="Ensembl"/>
        </authorList>
    </citation>
    <scope>IDENTIFICATION</scope>
</reference>
<dbReference type="Ensembl" id="ENSOMET00000019344.1">
    <property type="protein sequence ID" value="ENSOMEP00000029675.1"/>
    <property type="gene ID" value="ENSOMEG00000013463.1"/>
</dbReference>
<accession>A0A3B3DJV1</accession>
<protein>
    <submittedName>
        <fullName evidence="1">Uncharacterized protein</fullName>
    </submittedName>
</protein>
<sequence length="128" mass="14376">MSCDCSLNLVGRKSSLVGWDSSFVSCDSSLEGRNSSFMGRDSSFVTCDCSLVGSYLILMGHNLNLVGRKSSLVGLDSSFEHRRDPRGLSHNLWDLNYESQTAIFLLFPKQNNEILTFIILMYSLYVLF</sequence>
<name>A0A3B3DJV1_ORYME</name>